<dbReference type="GeneID" id="28823920"/>
<dbReference type="PANTHER" id="PTHR47534:SF3">
    <property type="entry name" value="ALCOHOL DEHYDROGENASE-LIKE C-TERMINAL DOMAIN-CONTAINING PROTEIN"/>
    <property type="match status" value="1"/>
</dbReference>
<proteinExistence type="predicted"/>
<dbReference type="OrthoDB" id="2898509at2759"/>
<dbReference type="InterPro" id="IPR036291">
    <property type="entry name" value="NAD(P)-bd_dom_sf"/>
</dbReference>
<dbReference type="EMBL" id="KQ947407">
    <property type="protein sequence ID" value="KUJ21579.1"/>
    <property type="molecule type" value="Genomic_DNA"/>
</dbReference>
<protein>
    <submittedName>
        <fullName evidence="2">Uncharacterized protein</fullName>
    </submittedName>
</protein>
<dbReference type="PANTHER" id="PTHR47534">
    <property type="entry name" value="YALI0E05731P"/>
    <property type="match status" value="1"/>
</dbReference>
<gene>
    <name evidence="2" type="ORF">LY89DRAFT_681043</name>
</gene>
<evidence type="ECO:0000256" key="1">
    <source>
        <dbReference type="ARBA" id="ARBA00023002"/>
    </source>
</evidence>
<dbReference type="RefSeq" id="XP_018075934.1">
    <property type="nucleotide sequence ID" value="XM_018214194.1"/>
</dbReference>
<reference evidence="2 3" key="1">
    <citation type="submission" date="2015-10" db="EMBL/GenBank/DDBJ databases">
        <title>Full genome of DAOMC 229536 Phialocephala scopiformis, a fungal endophyte of spruce producing the potent anti-insectan compound rugulosin.</title>
        <authorList>
            <consortium name="DOE Joint Genome Institute"/>
            <person name="Walker A.K."/>
            <person name="Frasz S.L."/>
            <person name="Seifert K.A."/>
            <person name="Miller J.D."/>
            <person name="Mondo S.J."/>
            <person name="Labutti K."/>
            <person name="Lipzen A."/>
            <person name="Dockter R."/>
            <person name="Kennedy M."/>
            <person name="Grigoriev I.V."/>
            <person name="Spatafora J.W."/>
        </authorList>
    </citation>
    <scope>NUCLEOTIDE SEQUENCE [LARGE SCALE GENOMIC DNA]</scope>
    <source>
        <strain evidence="2 3">CBS 120377</strain>
    </source>
</reference>
<dbReference type="InParanoid" id="A0A194XNA5"/>
<dbReference type="SUPFAM" id="SSF51735">
    <property type="entry name" value="NAD(P)-binding Rossmann-fold domains"/>
    <property type="match status" value="1"/>
</dbReference>
<dbReference type="KEGG" id="psco:LY89DRAFT_681043"/>
<dbReference type="Pfam" id="PF00106">
    <property type="entry name" value="adh_short"/>
    <property type="match status" value="1"/>
</dbReference>
<dbReference type="Gene3D" id="3.40.50.720">
    <property type="entry name" value="NAD(P)-binding Rossmann-like Domain"/>
    <property type="match status" value="1"/>
</dbReference>
<evidence type="ECO:0000313" key="2">
    <source>
        <dbReference type="EMBL" id="KUJ21579.1"/>
    </source>
</evidence>
<dbReference type="AlphaFoldDB" id="A0A194XNA5"/>
<dbReference type="Proteomes" id="UP000070700">
    <property type="component" value="Unassembled WGS sequence"/>
</dbReference>
<keyword evidence="1" id="KW-0560">Oxidoreductase</keyword>
<evidence type="ECO:0000313" key="3">
    <source>
        <dbReference type="Proteomes" id="UP000070700"/>
    </source>
</evidence>
<dbReference type="InterPro" id="IPR002347">
    <property type="entry name" value="SDR_fam"/>
</dbReference>
<dbReference type="FunCoup" id="A0A194XNA5">
    <property type="interactions" value="44"/>
</dbReference>
<keyword evidence="3" id="KW-1185">Reference proteome</keyword>
<dbReference type="InterPro" id="IPR052228">
    <property type="entry name" value="Sec_Metab_Biosynth_Oxidored"/>
</dbReference>
<name>A0A194XNA5_MOLSC</name>
<organism evidence="2 3">
    <name type="scientific">Mollisia scopiformis</name>
    <name type="common">Conifer needle endophyte fungus</name>
    <name type="synonym">Phialocephala scopiformis</name>
    <dbReference type="NCBI Taxonomy" id="149040"/>
    <lineage>
        <taxon>Eukaryota</taxon>
        <taxon>Fungi</taxon>
        <taxon>Dikarya</taxon>
        <taxon>Ascomycota</taxon>
        <taxon>Pezizomycotina</taxon>
        <taxon>Leotiomycetes</taxon>
        <taxon>Helotiales</taxon>
        <taxon>Mollisiaceae</taxon>
        <taxon>Mollisia</taxon>
    </lineage>
</organism>
<dbReference type="GO" id="GO:0016491">
    <property type="term" value="F:oxidoreductase activity"/>
    <property type="evidence" value="ECO:0007669"/>
    <property type="project" value="UniProtKB-KW"/>
</dbReference>
<accession>A0A194XNA5</accession>
<sequence>MLKFSAVTGANSRFASDNSQNTGLVCVFAGATGGIGAGTIERLVVMLQSATFYVLGRSASRFAAQRSKLESLNPSLKIVFLEAELSLIADIDAVSKKILDAEKRVDILYMSQACFPINVPQYTKEGMGIDLCFALQFYSRLRLTSNLLPLLRNSQRPRVLTVLSGGKEAKMLDEDIGLQNPQNYGLAPAISHCATLTTLSLEYLAENDKQITFMHNYPGLVSTDLFARLSAPESFGILGKGLFAVFRFVAATLLKLFGQSPLDSGARQVFVLTSDK</sequence>